<evidence type="ECO:0000256" key="1">
    <source>
        <dbReference type="SAM" id="Phobius"/>
    </source>
</evidence>
<keyword evidence="3" id="KW-1185">Reference proteome</keyword>
<protein>
    <submittedName>
        <fullName evidence="2">ABC-2 family transporter protein</fullName>
    </submittedName>
</protein>
<evidence type="ECO:0000313" key="2">
    <source>
        <dbReference type="EMBL" id="APU12945.1"/>
    </source>
</evidence>
<keyword evidence="1" id="KW-1133">Transmembrane helix</keyword>
<dbReference type="Pfam" id="PF12679">
    <property type="entry name" value="ABC2_membrane_2"/>
    <property type="match status" value="1"/>
</dbReference>
<dbReference type="Proteomes" id="UP000185511">
    <property type="component" value="Chromosome"/>
</dbReference>
<accession>A0AAC9L9S7</accession>
<feature type="transmembrane region" description="Helical" evidence="1">
    <location>
        <begin position="180"/>
        <end position="204"/>
    </location>
</feature>
<feature type="transmembrane region" description="Helical" evidence="1">
    <location>
        <begin position="43"/>
        <end position="62"/>
    </location>
</feature>
<name>A0AAC9L9S7_9PSEU</name>
<gene>
    <name evidence="2" type="ORF">UA74_04330</name>
</gene>
<feature type="transmembrane region" description="Helical" evidence="1">
    <location>
        <begin position="130"/>
        <end position="160"/>
    </location>
</feature>
<dbReference type="KEGG" id="acad:UA74_04330"/>
<dbReference type="RefSeq" id="WP_083682914.1">
    <property type="nucleotide sequence ID" value="NZ_CP016076.1"/>
</dbReference>
<dbReference type="PANTHER" id="PTHR37305">
    <property type="entry name" value="INTEGRAL MEMBRANE PROTEIN-RELATED"/>
    <property type="match status" value="1"/>
</dbReference>
<sequence length="290" mass="30158">MSATGTIRPLTSALPVATGRAAAPFGRLLAAELRLMLRRPRTLVALGLLALIPVLMGVATVLSRNEPGGDFLMEAVSGSGALLSVMALTMSLALLLPLLISVIAADSFAGEAAAGTLRGLLLAPVSRGRLVLVKTISLFVFSALSVAVVVVVGLIVGILLLGGDAMITDSGATVGLGESLLRIALIAGWATIQVFAVGAIALAVSSATERPIVVTASVMGGFIGFQLVTGFPSLEWLHPAVLTHRWMPAQLTVIEDPMDFTDLTTSLWRAGCYILIGLSLTVWRMNSKDY</sequence>
<keyword evidence="1" id="KW-0472">Membrane</keyword>
<dbReference type="GO" id="GO:0140359">
    <property type="term" value="F:ABC-type transporter activity"/>
    <property type="evidence" value="ECO:0007669"/>
    <property type="project" value="InterPro"/>
</dbReference>
<evidence type="ECO:0000313" key="3">
    <source>
        <dbReference type="Proteomes" id="UP000185511"/>
    </source>
</evidence>
<dbReference type="PANTHER" id="PTHR37305:SF1">
    <property type="entry name" value="MEMBRANE PROTEIN"/>
    <property type="match status" value="1"/>
</dbReference>
<dbReference type="GO" id="GO:0005886">
    <property type="term" value="C:plasma membrane"/>
    <property type="evidence" value="ECO:0007669"/>
    <property type="project" value="UniProtKB-SubCell"/>
</dbReference>
<dbReference type="AlphaFoldDB" id="A0AAC9L9S7"/>
<reference evidence="3" key="1">
    <citation type="submission" date="2016-06" db="EMBL/GenBank/DDBJ databases">
        <title>Complete genome sequence of Actinoalloteichus fjordicus DSM 46855 (=ADI127-17), type strain of the new species Actinoalloteichus fjordicus.</title>
        <authorList>
            <person name="Ruckert C."/>
            <person name="Nouioui I."/>
            <person name="Willmese J."/>
            <person name="van Wezel G."/>
            <person name="Klenk H.-P."/>
            <person name="Kalinowski J."/>
            <person name="Zotchev S.B."/>
        </authorList>
    </citation>
    <scope>NUCLEOTIDE SEQUENCE [LARGE SCALE GENOMIC DNA]</scope>
    <source>
        <strain evidence="3">ADI127-7</strain>
    </source>
</reference>
<dbReference type="EMBL" id="CP016076">
    <property type="protein sequence ID" value="APU12945.1"/>
    <property type="molecule type" value="Genomic_DNA"/>
</dbReference>
<proteinExistence type="predicted"/>
<feature type="transmembrane region" description="Helical" evidence="1">
    <location>
        <begin position="211"/>
        <end position="231"/>
    </location>
</feature>
<organism evidence="2 3">
    <name type="scientific">Actinoalloteichus fjordicus</name>
    <dbReference type="NCBI Taxonomy" id="1612552"/>
    <lineage>
        <taxon>Bacteria</taxon>
        <taxon>Bacillati</taxon>
        <taxon>Actinomycetota</taxon>
        <taxon>Actinomycetes</taxon>
        <taxon>Pseudonocardiales</taxon>
        <taxon>Pseudonocardiaceae</taxon>
        <taxon>Actinoalloteichus</taxon>
    </lineage>
</organism>
<feature type="transmembrane region" description="Helical" evidence="1">
    <location>
        <begin position="82"/>
        <end position="109"/>
    </location>
</feature>
<feature type="transmembrane region" description="Helical" evidence="1">
    <location>
        <begin position="266"/>
        <end position="283"/>
    </location>
</feature>
<keyword evidence="1" id="KW-0812">Transmembrane</keyword>